<keyword evidence="1" id="KW-0862">Zinc</keyword>
<dbReference type="VEuPathDB" id="AmoebaDB:NF0087520"/>
<dbReference type="VEuPathDB" id="AmoebaDB:FDP41_002785"/>
<dbReference type="InterPro" id="IPR044820">
    <property type="entry name" value="AGD14-like"/>
</dbReference>
<accession>A0A6A5BXC2</accession>
<comment type="caution">
    <text evidence="4">The sequence shown here is derived from an EMBL/GenBank/DDBJ whole genome shotgun (WGS) entry which is preliminary data.</text>
</comment>
<dbReference type="InterPro" id="IPR038508">
    <property type="entry name" value="ArfGAP_dom_sf"/>
</dbReference>
<dbReference type="Proteomes" id="UP000444721">
    <property type="component" value="Unassembled WGS sequence"/>
</dbReference>
<feature type="compositionally biased region" description="Low complexity" evidence="2">
    <location>
        <begin position="317"/>
        <end position="363"/>
    </location>
</feature>
<evidence type="ECO:0000259" key="3">
    <source>
        <dbReference type="PROSITE" id="PS50115"/>
    </source>
</evidence>
<feature type="region of interest" description="Disordered" evidence="2">
    <location>
        <begin position="126"/>
        <end position="411"/>
    </location>
</feature>
<dbReference type="OrthoDB" id="6036at2759"/>
<keyword evidence="1" id="KW-0863">Zinc-finger</keyword>
<protein>
    <recommendedName>
        <fullName evidence="3">Arf-GAP domain-containing protein</fullName>
    </recommendedName>
</protein>
<dbReference type="Pfam" id="PF01412">
    <property type="entry name" value="ArfGap"/>
    <property type="match status" value="1"/>
</dbReference>
<dbReference type="InterPro" id="IPR001164">
    <property type="entry name" value="ArfGAP_dom"/>
</dbReference>
<dbReference type="SMART" id="SM00105">
    <property type="entry name" value="ArfGap"/>
    <property type="match status" value="1"/>
</dbReference>
<dbReference type="AlphaFoldDB" id="A0A6A5BXC2"/>
<proteinExistence type="predicted"/>
<feature type="compositionally biased region" description="Polar residues" evidence="2">
    <location>
        <begin position="158"/>
        <end position="172"/>
    </location>
</feature>
<dbReference type="SUPFAM" id="SSF57863">
    <property type="entry name" value="ArfGap/RecO-like zinc finger"/>
    <property type="match status" value="1"/>
</dbReference>
<feature type="compositionally biased region" description="Low complexity" evidence="2">
    <location>
        <begin position="284"/>
        <end position="310"/>
    </location>
</feature>
<keyword evidence="5" id="KW-1185">Reference proteome</keyword>
<feature type="compositionally biased region" description="Low complexity" evidence="2">
    <location>
        <begin position="254"/>
        <end position="276"/>
    </location>
</feature>
<dbReference type="CDD" id="cd08838">
    <property type="entry name" value="ArfGap_AGFG"/>
    <property type="match status" value="1"/>
</dbReference>
<dbReference type="GeneID" id="68110003"/>
<dbReference type="PROSITE" id="PS50115">
    <property type="entry name" value="ARFGAP"/>
    <property type="match status" value="1"/>
</dbReference>
<name>A0A6A5BXC2_NAEFO</name>
<gene>
    <name evidence="4" type="ORF">FDP41_002785</name>
</gene>
<feature type="domain" description="Arf-GAP" evidence="3">
    <location>
        <begin position="8"/>
        <end position="129"/>
    </location>
</feature>
<dbReference type="VEuPathDB" id="AmoebaDB:NfTy_056580"/>
<evidence type="ECO:0000313" key="4">
    <source>
        <dbReference type="EMBL" id="KAF0978270.1"/>
    </source>
</evidence>
<reference evidence="4 5" key="1">
    <citation type="journal article" date="2019" name="Sci. Rep.">
        <title>Nanopore sequencing improves the draft genome of the human pathogenic amoeba Naegleria fowleri.</title>
        <authorList>
            <person name="Liechti N."/>
            <person name="Schurch N."/>
            <person name="Bruggmann R."/>
            <person name="Wittwer M."/>
        </authorList>
    </citation>
    <scope>NUCLEOTIDE SEQUENCE [LARGE SCALE GENOMIC DNA]</scope>
    <source>
        <strain evidence="4 5">ATCC 30894</strain>
    </source>
</reference>
<dbReference type="Gene3D" id="1.10.220.150">
    <property type="entry name" value="Arf GTPase activating protein"/>
    <property type="match status" value="1"/>
</dbReference>
<dbReference type="RefSeq" id="XP_044562983.1">
    <property type="nucleotide sequence ID" value="XM_044706017.1"/>
</dbReference>
<dbReference type="PANTHER" id="PTHR46085:SF3">
    <property type="entry name" value="ARF GTPASE ACTIVATING PROTEIN"/>
    <property type="match status" value="1"/>
</dbReference>
<dbReference type="InterPro" id="IPR037278">
    <property type="entry name" value="ARFGAP/RecO"/>
</dbReference>
<dbReference type="EMBL" id="VFQX01000030">
    <property type="protein sequence ID" value="KAF0978270.1"/>
    <property type="molecule type" value="Genomic_DNA"/>
</dbReference>
<dbReference type="GO" id="GO:0005096">
    <property type="term" value="F:GTPase activator activity"/>
    <property type="evidence" value="ECO:0007669"/>
    <property type="project" value="InterPro"/>
</dbReference>
<evidence type="ECO:0000313" key="5">
    <source>
        <dbReference type="Proteomes" id="UP000444721"/>
    </source>
</evidence>
<feature type="compositionally biased region" description="Polar residues" evidence="2">
    <location>
        <begin position="365"/>
        <end position="374"/>
    </location>
</feature>
<dbReference type="PANTHER" id="PTHR46085">
    <property type="entry name" value="ARFGAP/RECO-RELATED"/>
    <property type="match status" value="1"/>
</dbReference>
<organism evidence="4 5">
    <name type="scientific">Naegleria fowleri</name>
    <name type="common">Brain eating amoeba</name>
    <dbReference type="NCBI Taxonomy" id="5763"/>
    <lineage>
        <taxon>Eukaryota</taxon>
        <taxon>Discoba</taxon>
        <taxon>Heterolobosea</taxon>
        <taxon>Tetramitia</taxon>
        <taxon>Eutetramitia</taxon>
        <taxon>Vahlkampfiidae</taxon>
        <taxon>Naegleria</taxon>
    </lineage>
</organism>
<sequence>MSAKKKQEKNQETIRKLSLLNDNKECMDCVVKGTPYVIMDFGIFVCTFCSGIHRNFNFKAKGISMTNFEDKDVEFFETHGNKVAQATWRAKWDPTKFPKPKSTDEKGIKDFIEKTYVKKQWYDASGSVSASKPSSSVEEVPVQPIENIIPNPQKVEVTRSNPVKPQPQSTDLFSFDEPKPVQTATKPSTNTNAGGLDNFFSTPSNTTQNNSFGNDDNWGFPSNQSQTTTSAQPSKPTINVDDLFAGFSNPQPPQQQQQWGGNQQQQWGNQPPQNQPWGGGQQQWGGQSQHQPWGGMPQQNQWGNQPQNQPWGGGQQQWGNQPPQNQQWGGQQWVGNQQQWGNQAPSMNQPPQWGSQSPPQWGGNQPPQKRNLQDSPPPNRDPFSGLTGFGNTQNNRPSSNPPPSNNNPFDF</sequence>
<feature type="compositionally biased region" description="Low complexity" evidence="2">
    <location>
        <begin position="126"/>
        <end position="142"/>
    </location>
</feature>
<keyword evidence="1" id="KW-0479">Metal-binding</keyword>
<feature type="compositionally biased region" description="Polar residues" evidence="2">
    <location>
        <begin position="182"/>
        <end position="237"/>
    </location>
</feature>
<evidence type="ECO:0000256" key="2">
    <source>
        <dbReference type="SAM" id="MobiDB-lite"/>
    </source>
</evidence>
<dbReference type="PRINTS" id="PR00405">
    <property type="entry name" value="REVINTRACTNG"/>
</dbReference>
<evidence type="ECO:0000256" key="1">
    <source>
        <dbReference type="PROSITE-ProRule" id="PRU00288"/>
    </source>
</evidence>
<dbReference type="GO" id="GO:0008270">
    <property type="term" value="F:zinc ion binding"/>
    <property type="evidence" value="ECO:0007669"/>
    <property type="project" value="UniProtKB-KW"/>
</dbReference>
<dbReference type="OMA" id="DVFGDIW"/>